<reference evidence="2 3" key="1">
    <citation type="journal article" date="2016" name="Nat. Commun.">
        <title>Thousands of microbial genomes shed light on interconnected biogeochemical processes in an aquifer system.</title>
        <authorList>
            <person name="Anantharaman K."/>
            <person name="Brown C.T."/>
            <person name="Hug L.A."/>
            <person name="Sharon I."/>
            <person name="Castelle C.J."/>
            <person name="Probst A.J."/>
            <person name="Thomas B.C."/>
            <person name="Singh A."/>
            <person name="Wilkins M.J."/>
            <person name="Karaoz U."/>
            <person name="Brodie E.L."/>
            <person name="Williams K.H."/>
            <person name="Hubbard S.S."/>
            <person name="Banfield J.F."/>
        </authorList>
    </citation>
    <scope>NUCLEOTIDE SEQUENCE [LARGE SCALE GENOMIC DNA]</scope>
</reference>
<protein>
    <recommendedName>
        <fullName evidence="4">Type 4 fimbrial biogenesis protein PilO</fullName>
    </recommendedName>
</protein>
<dbReference type="Gene3D" id="3.30.70.60">
    <property type="match status" value="1"/>
</dbReference>
<dbReference type="InterPro" id="IPR007445">
    <property type="entry name" value="PilO"/>
</dbReference>
<evidence type="ECO:0000313" key="2">
    <source>
        <dbReference type="EMBL" id="OGG15030.1"/>
    </source>
</evidence>
<accession>A0A1F5ZRA6</accession>
<dbReference type="GO" id="GO:0043107">
    <property type="term" value="P:type IV pilus-dependent motility"/>
    <property type="evidence" value="ECO:0007669"/>
    <property type="project" value="InterPro"/>
</dbReference>
<comment type="caution">
    <text evidence="2">The sequence shown here is derived from an EMBL/GenBank/DDBJ whole genome shotgun (WGS) entry which is preliminary data.</text>
</comment>
<sequence length="204" mass="22638">MQNTNSRLNIGVKDNIFRFKPFIADKKKNTYLTAILSLLTMSFFGVFAIKPTITTAVSLTRDIGDLQALNEQYEQKITTIIKGQSEYEKIRDDIPLINMTLPTTSEFTKLIIAEENIATRSNILIASLQIDPVPISKSKDTGNVESFSLTFSGDGDYKGAYDLVLNNLKQQRLVSIEQVSLEQAGASGSAQLKVSVKAKSYYEP</sequence>
<name>A0A1F5ZRA6_9BACT</name>
<dbReference type="Proteomes" id="UP000177383">
    <property type="component" value="Unassembled WGS sequence"/>
</dbReference>
<keyword evidence="1" id="KW-0472">Membrane</keyword>
<proteinExistence type="predicted"/>
<evidence type="ECO:0008006" key="4">
    <source>
        <dbReference type="Google" id="ProtNLM"/>
    </source>
</evidence>
<dbReference type="AlphaFoldDB" id="A0A1F5ZRA6"/>
<evidence type="ECO:0000256" key="1">
    <source>
        <dbReference type="SAM" id="Phobius"/>
    </source>
</evidence>
<dbReference type="InterPro" id="IPR014717">
    <property type="entry name" value="Transl_elong_EF1B/ribsomal_bS6"/>
</dbReference>
<dbReference type="GO" id="GO:0043683">
    <property type="term" value="P:type IV pilus assembly"/>
    <property type="evidence" value="ECO:0007669"/>
    <property type="project" value="InterPro"/>
</dbReference>
<feature type="transmembrane region" description="Helical" evidence="1">
    <location>
        <begin position="30"/>
        <end position="49"/>
    </location>
</feature>
<dbReference type="Pfam" id="PF04350">
    <property type="entry name" value="PilO"/>
    <property type="match status" value="1"/>
</dbReference>
<dbReference type="EMBL" id="MFJE01000006">
    <property type="protein sequence ID" value="OGG15030.1"/>
    <property type="molecule type" value="Genomic_DNA"/>
</dbReference>
<keyword evidence="1" id="KW-0812">Transmembrane</keyword>
<gene>
    <name evidence="2" type="ORF">A2773_02090</name>
</gene>
<organism evidence="2 3">
    <name type="scientific">Candidatus Gottesmanbacteria bacterium RIFCSPHIGHO2_01_FULL_39_10</name>
    <dbReference type="NCBI Taxonomy" id="1798375"/>
    <lineage>
        <taxon>Bacteria</taxon>
        <taxon>Candidatus Gottesmaniibacteriota</taxon>
    </lineage>
</organism>
<keyword evidence="1" id="KW-1133">Transmembrane helix</keyword>
<dbReference type="STRING" id="1798375.A2773_02090"/>
<evidence type="ECO:0000313" key="3">
    <source>
        <dbReference type="Proteomes" id="UP000177383"/>
    </source>
</evidence>